<comment type="caution">
    <text evidence="2">The sequence shown here is derived from an EMBL/GenBank/DDBJ whole genome shotgun (WGS) entry which is preliminary data.</text>
</comment>
<sequence>MDKIFDSLSNRETALAIWILIALTACMFSKSIRQSFVGIIKALFAWKILVSILTFFAYTVLWIFLLHKFGFWDISFLKDTVIWALSFGFISLMNVNKVYDSKYFKIVLLDTIKWTIIIEFIVNFFTFSLTTELIFVPILVFSAMMQAAASFKSEHKQVEKLFKYVLTAFGIAIFTFSLYKTFEKHSQLFTIDNLKSFLLPVFLSITFLPFMYLYNLLVKYEELWIRLNLSIRNKKDRQRVKKQILLVANFNIDKLVSISKNIAKPINVHNDFSDEMVKTISKGKYVGSDE</sequence>
<keyword evidence="1" id="KW-0812">Transmembrane</keyword>
<keyword evidence="1" id="KW-1133">Transmembrane helix</keyword>
<proteinExistence type="predicted"/>
<dbReference type="RefSeq" id="WP_323689686.1">
    <property type="nucleotide sequence ID" value="NZ_JAYGIM010000023.1"/>
</dbReference>
<name>A0ABU5SQJ6_9BACT</name>
<keyword evidence="3" id="KW-1185">Reference proteome</keyword>
<evidence type="ECO:0000313" key="3">
    <source>
        <dbReference type="Proteomes" id="UP001302222"/>
    </source>
</evidence>
<organism evidence="2 3">
    <name type="scientific">Arcicella lustrica</name>
    <dbReference type="NCBI Taxonomy" id="2984196"/>
    <lineage>
        <taxon>Bacteria</taxon>
        <taxon>Pseudomonadati</taxon>
        <taxon>Bacteroidota</taxon>
        <taxon>Cytophagia</taxon>
        <taxon>Cytophagales</taxon>
        <taxon>Flectobacillaceae</taxon>
        <taxon>Arcicella</taxon>
    </lineage>
</organism>
<dbReference type="PROSITE" id="PS51257">
    <property type="entry name" value="PROKAR_LIPOPROTEIN"/>
    <property type="match status" value="1"/>
</dbReference>
<protein>
    <submittedName>
        <fullName evidence="2">Uncharacterized protein</fullName>
    </submittedName>
</protein>
<keyword evidence="1" id="KW-0472">Membrane</keyword>
<evidence type="ECO:0000313" key="2">
    <source>
        <dbReference type="EMBL" id="MEA5429575.1"/>
    </source>
</evidence>
<feature type="transmembrane region" description="Helical" evidence="1">
    <location>
        <begin position="15"/>
        <end position="32"/>
    </location>
</feature>
<reference evidence="2 3" key="1">
    <citation type="submission" date="2023-12" db="EMBL/GenBank/DDBJ databases">
        <title>Novel species of the genus Arcicella isolated from rivers.</title>
        <authorList>
            <person name="Lu H."/>
        </authorList>
    </citation>
    <scope>NUCLEOTIDE SEQUENCE [LARGE SCALE GENOMIC DNA]</scope>
    <source>
        <strain evidence="2 3">DC25W</strain>
    </source>
</reference>
<feature type="transmembrane region" description="Helical" evidence="1">
    <location>
        <begin position="199"/>
        <end position="218"/>
    </location>
</feature>
<feature type="transmembrane region" description="Helical" evidence="1">
    <location>
        <begin position="44"/>
        <end position="64"/>
    </location>
</feature>
<feature type="transmembrane region" description="Helical" evidence="1">
    <location>
        <begin position="161"/>
        <end position="179"/>
    </location>
</feature>
<dbReference type="EMBL" id="JAYGIM010000023">
    <property type="protein sequence ID" value="MEA5429575.1"/>
    <property type="molecule type" value="Genomic_DNA"/>
</dbReference>
<dbReference type="Proteomes" id="UP001302222">
    <property type="component" value="Unassembled WGS sequence"/>
</dbReference>
<accession>A0ABU5SQJ6</accession>
<evidence type="ECO:0000256" key="1">
    <source>
        <dbReference type="SAM" id="Phobius"/>
    </source>
</evidence>
<gene>
    <name evidence="2" type="ORF">VB798_23485</name>
</gene>
<feature type="transmembrane region" description="Helical" evidence="1">
    <location>
        <begin position="76"/>
        <end position="95"/>
    </location>
</feature>